<gene>
    <name evidence="1" type="ORF">SDC9_190230</name>
</gene>
<protein>
    <recommendedName>
        <fullName evidence="2">Steroid 5-alpha reductase C-terminal domain-containing protein</fullName>
    </recommendedName>
</protein>
<evidence type="ECO:0000313" key="1">
    <source>
        <dbReference type="EMBL" id="MPN42673.1"/>
    </source>
</evidence>
<reference evidence="1" key="1">
    <citation type="submission" date="2019-08" db="EMBL/GenBank/DDBJ databases">
        <authorList>
            <person name="Kucharzyk K."/>
            <person name="Murdoch R.W."/>
            <person name="Higgins S."/>
            <person name="Loffler F."/>
        </authorList>
    </citation>
    <scope>NUCLEOTIDE SEQUENCE</scope>
</reference>
<name>A0A645I5D0_9ZZZZ</name>
<evidence type="ECO:0008006" key="2">
    <source>
        <dbReference type="Google" id="ProtNLM"/>
    </source>
</evidence>
<sequence>MYLGMLVLLLAWCVWLGNVAALLGPVLFVAYITRFQIIPEERILLAKFGEPYAQYLRRVRRWL</sequence>
<proteinExistence type="predicted"/>
<accession>A0A645I5D0</accession>
<dbReference type="Gene3D" id="1.20.120.1630">
    <property type="match status" value="1"/>
</dbReference>
<organism evidence="1">
    <name type="scientific">bioreactor metagenome</name>
    <dbReference type="NCBI Taxonomy" id="1076179"/>
    <lineage>
        <taxon>unclassified sequences</taxon>
        <taxon>metagenomes</taxon>
        <taxon>ecological metagenomes</taxon>
    </lineage>
</organism>
<dbReference type="AlphaFoldDB" id="A0A645I5D0"/>
<comment type="caution">
    <text evidence="1">The sequence shown here is derived from an EMBL/GenBank/DDBJ whole genome shotgun (WGS) entry which is preliminary data.</text>
</comment>
<dbReference type="EMBL" id="VSSQ01100573">
    <property type="protein sequence ID" value="MPN42673.1"/>
    <property type="molecule type" value="Genomic_DNA"/>
</dbReference>